<dbReference type="AlphaFoldDB" id="A0A075B4W6"/>
<dbReference type="HOGENOM" id="CLU_039268_2_0_1"/>
<dbReference type="EMBL" id="KE560523">
    <property type="protein sequence ID" value="EPZ36536.1"/>
    <property type="molecule type" value="Genomic_DNA"/>
</dbReference>
<dbReference type="PANTHER" id="PTHR23132">
    <property type="entry name" value="D-ALANINE--D-ALANINE LIGASE"/>
    <property type="match status" value="1"/>
</dbReference>
<dbReference type="Pfam" id="PF07478">
    <property type="entry name" value="Dala_Dala_lig_C"/>
    <property type="match status" value="1"/>
</dbReference>
<dbReference type="SUPFAM" id="SSF56059">
    <property type="entry name" value="Glutathione synthetase ATP-binding domain-like"/>
    <property type="match status" value="1"/>
</dbReference>
<dbReference type="GO" id="GO:0046872">
    <property type="term" value="F:metal ion binding"/>
    <property type="evidence" value="ECO:0007669"/>
    <property type="project" value="InterPro"/>
</dbReference>
<dbReference type="Gene3D" id="3.30.1490.20">
    <property type="entry name" value="ATP-grasp fold, A domain"/>
    <property type="match status" value="1"/>
</dbReference>
<comment type="similarity">
    <text evidence="1">Belongs to the D-alanine--D-alanine ligase family.</text>
</comment>
<evidence type="ECO:0000259" key="4">
    <source>
        <dbReference type="PROSITE" id="PS50975"/>
    </source>
</evidence>
<reference evidence="5 6" key="1">
    <citation type="journal article" date="2013" name="Curr. Biol.">
        <title>Shared signatures of parasitism and phylogenomics unite Cryptomycota and microsporidia.</title>
        <authorList>
            <person name="James T.Y."/>
            <person name="Pelin A."/>
            <person name="Bonen L."/>
            <person name="Ahrendt S."/>
            <person name="Sain D."/>
            <person name="Corradi N."/>
            <person name="Stajich J.E."/>
        </authorList>
    </citation>
    <scope>NUCLEOTIDE SEQUENCE [LARGE SCALE GENOMIC DNA]</scope>
    <source>
        <strain evidence="5 6">CSF55</strain>
    </source>
</reference>
<dbReference type="EC" id="6.3.2.4" evidence="5"/>
<name>A0A075B4W6_ROZAC</name>
<dbReference type="Gene3D" id="3.30.470.20">
    <property type="entry name" value="ATP-grasp fold, B domain"/>
    <property type="match status" value="1"/>
</dbReference>
<keyword evidence="2 5" id="KW-0436">Ligase</keyword>
<keyword evidence="3" id="KW-0067">ATP-binding</keyword>
<evidence type="ECO:0000313" key="6">
    <source>
        <dbReference type="Proteomes" id="UP000030755"/>
    </source>
</evidence>
<dbReference type="PANTHER" id="PTHR23132:SF23">
    <property type="entry name" value="D-ALANINE--D-ALANINE LIGASE B"/>
    <property type="match status" value="1"/>
</dbReference>
<dbReference type="InterPro" id="IPR011095">
    <property type="entry name" value="Dala_Dala_lig_C"/>
</dbReference>
<keyword evidence="6" id="KW-1185">Reference proteome</keyword>
<accession>A0A075B4W6</accession>
<dbReference type="GO" id="GO:0005524">
    <property type="term" value="F:ATP binding"/>
    <property type="evidence" value="ECO:0007669"/>
    <property type="project" value="UniProtKB-UniRule"/>
</dbReference>
<keyword evidence="3" id="KW-0547">Nucleotide-binding</keyword>
<gene>
    <name evidence="5" type="ORF">O9G_001520</name>
</gene>
<dbReference type="Proteomes" id="UP000030755">
    <property type="component" value="Unassembled WGS sequence"/>
</dbReference>
<sequence length="417" mass="47272">MPLNNQNRKLKVFVIHGDPKKYNPILPGGYWDEDDFLSLNKAKDALSSLSNDYDFTYYCNHDTLLMDLKENRDNIDLVLQLCDEGWFNHPKMEMHVVSYLEMLGIPYTGSGPQCLATTYDKQTVLEIAKSINVPIPLSILVENDSELKNHGLEYPVISINVPIPFSILVENDSELKNHGLEYPIIVKPNSTDGSFGITAKNVCNSYEDLLIALKSIRSEFGIDGSVLIQEYLPGPDINVGLIGNEPIVLPITEEDYSSLPDNLPKICGFESKWEDSSPYWNIKTKPTSLDENRQKIIIDASKKLFKRIGVKDYARFDWRLDRNGNPRFIEANPNCGWCWDGHLPKTASLCGIDYPQFFRLIIESALARYSQLRASSYNYKLVKSKNTTSELSGKPVPLNPISSSTYLFINEQNKVKN</sequence>
<evidence type="ECO:0000256" key="1">
    <source>
        <dbReference type="ARBA" id="ARBA00010871"/>
    </source>
</evidence>
<organism evidence="5 6">
    <name type="scientific">Rozella allomycis (strain CSF55)</name>
    <dbReference type="NCBI Taxonomy" id="988480"/>
    <lineage>
        <taxon>Eukaryota</taxon>
        <taxon>Fungi</taxon>
        <taxon>Fungi incertae sedis</taxon>
        <taxon>Cryptomycota</taxon>
        <taxon>Cryptomycota incertae sedis</taxon>
        <taxon>Rozella</taxon>
    </lineage>
</organism>
<dbReference type="PROSITE" id="PS50975">
    <property type="entry name" value="ATP_GRASP"/>
    <property type="match status" value="1"/>
</dbReference>
<dbReference type="GO" id="GO:0008716">
    <property type="term" value="F:D-alanine-D-alanine ligase activity"/>
    <property type="evidence" value="ECO:0007669"/>
    <property type="project" value="UniProtKB-EC"/>
</dbReference>
<evidence type="ECO:0000256" key="2">
    <source>
        <dbReference type="ARBA" id="ARBA00022598"/>
    </source>
</evidence>
<dbReference type="OMA" id="NHGLEYP"/>
<dbReference type="STRING" id="988480.A0A075B4W6"/>
<proteinExistence type="inferred from homology"/>
<evidence type="ECO:0000313" key="5">
    <source>
        <dbReference type="EMBL" id="EPZ36536.1"/>
    </source>
</evidence>
<dbReference type="InterPro" id="IPR013815">
    <property type="entry name" value="ATP_grasp_subdomain_1"/>
</dbReference>
<dbReference type="OrthoDB" id="2013972at2759"/>
<dbReference type="InterPro" id="IPR011761">
    <property type="entry name" value="ATP-grasp"/>
</dbReference>
<feature type="domain" description="ATP-grasp" evidence="4">
    <location>
        <begin position="153"/>
        <end position="363"/>
    </location>
</feature>
<protein>
    <submittedName>
        <fullName evidence="5">ATP-grasp fold, sub 2 domain-containing protein</fullName>
        <ecNumber evidence="5">6.3.2.4</ecNumber>
    </submittedName>
</protein>
<evidence type="ECO:0000256" key="3">
    <source>
        <dbReference type="PROSITE-ProRule" id="PRU00409"/>
    </source>
</evidence>